<evidence type="ECO:0000313" key="2">
    <source>
        <dbReference type="EMBL" id="OLQ01929.1"/>
    </source>
</evidence>
<reference evidence="2 3" key="1">
    <citation type="submission" date="2016-02" db="EMBL/GenBank/DDBJ databases">
        <title>Genome analysis of coral dinoflagellate symbionts highlights evolutionary adaptations to a symbiotic lifestyle.</title>
        <authorList>
            <person name="Aranda M."/>
            <person name="Li Y."/>
            <person name="Liew Y.J."/>
            <person name="Baumgarten S."/>
            <person name="Simakov O."/>
            <person name="Wilson M."/>
            <person name="Piel J."/>
            <person name="Ashoor H."/>
            <person name="Bougouffa S."/>
            <person name="Bajic V.B."/>
            <person name="Ryu T."/>
            <person name="Ravasi T."/>
            <person name="Bayer T."/>
            <person name="Micklem G."/>
            <person name="Kim H."/>
            <person name="Bhak J."/>
            <person name="Lajeunesse T.C."/>
            <person name="Voolstra C.R."/>
        </authorList>
    </citation>
    <scope>NUCLEOTIDE SEQUENCE [LARGE SCALE GENOMIC DNA]</scope>
    <source>
        <strain evidence="2 3">CCMP2467</strain>
    </source>
</reference>
<accession>A0A1Q9E3E9</accession>
<sequence length="468" mass="51584">MPQSRLLAFMPPQWQKGLQAAGRGRGQPPRKRPTRPQPIRVAPPQAAPYPVGKQQGQAAEPGGKGTAAPATVKSPSKPLPLPAGKRTPQPLRPVVVVEGQARRGLRQGYDDDDDDEAGDNDNDGDDGDDGGDDDDDDGDDDGDGDGDDDDDEVEEADDDDDDDDDDDVATRLVCRIDSVLPSLDLDAVVFSFDCFPNLSGFGWVLQLATRYNDAKAMMMTLMVTVMMVKPRMIRNMAVVVEVAIIMVMMAMHDGLCADGIGYLAAEGPASDGSSELGEGIKRCKFGDEIGGVQVWAQNPSSAEVVPREGWKVPWDAPEPEPGLLLVEPFVQQAMSPDLAVRSKMLGIDAQEPVLQQLQPIDLDSRMQQLESERQQAWAILKDMQDPEERLQYGRELLEMDEELENHLLFIDRVTLRCHEWIQEDSYCLTPRRREKAENDPRYREKLKKLYGIAPSAAGSVVDSSVTRY</sequence>
<evidence type="ECO:0000313" key="3">
    <source>
        <dbReference type="Proteomes" id="UP000186817"/>
    </source>
</evidence>
<feature type="region of interest" description="Disordered" evidence="1">
    <location>
        <begin position="1"/>
        <end position="166"/>
    </location>
</feature>
<protein>
    <submittedName>
        <fullName evidence="2">Uncharacterized protein</fullName>
    </submittedName>
</protein>
<dbReference type="AlphaFoldDB" id="A0A1Q9E3E9"/>
<gene>
    <name evidence="2" type="ORF">AK812_SmicGene15283</name>
</gene>
<dbReference type="EMBL" id="LSRX01000277">
    <property type="protein sequence ID" value="OLQ01929.1"/>
    <property type="molecule type" value="Genomic_DNA"/>
</dbReference>
<organism evidence="2 3">
    <name type="scientific">Symbiodinium microadriaticum</name>
    <name type="common">Dinoflagellate</name>
    <name type="synonym">Zooxanthella microadriatica</name>
    <dbReference type="NCBI Taxonomy" id="2951"/>
    <lineage>
        <taxon>Eukaryota</taxon>
        <taxon>Sar</taxon>
        <taxon>Alveolata</taxon>
        <taxon>Dinophyceae</taxon>
        <taxon>Suessiales</taxon>
        <taxon>Symbiodiniaceae</taxon>
        <taxon>Symbiodinium</taxon>
    </lineage>
</organism>
<dbReference type="Proteomes" id="UP000186817">
    <property type="component" value="Unassembled WGS sequence"/>
</dbReference>
<comment type="caution">
    <text evidence="2">The sequence shown here is derived from an EMBL/GenBank/DDBJ whole genome shotgun (WGS) entry which is preliminary data.</text>
</comment>
<feature type="compositionally biased region" description="Acidic residues" evidence="1">
    <location>
        <begin position="110"/>
        <end position="166"/>
    </location>
</feature>
<evidence type="ECO:0000256" key="1">
    <source>
        <dbReference type="SAM" id="MobiDB-lite"/>
    </source>
</evidence>
<keyword evidence="3" id="KW-1185">Reference proteome</keyword>
<name>A0A1Q9E3E9_SYMMI</name>
<proteinExistence type="predicted"/>